<evidence type="ECO:0000313" key="3">
    <source>
        <dbReference type="Proteomes" id="UP000185478"/>
    </source>
</evidence>
<dbReference type="Pfam" id="PF14155">
    <property type="entry name" value="DUF4307"/>
    <property type="match status" value="1"/>
</dbReference>
<dbReference type="KEGG" id="caqu:CAQU_04400"/>
<evidence type="ECO:0000313" key="2">
    <source>
        <dbReference type="EMBL" id="APT84432.1"/>
    </source>
</evidence>
<sequence length="145" mass="15899">MAARTRSARYDSPAKESGNASGKIVAVLAVIVAVIAVVVIWQYFQARQSITISATPGGFERTNDTTLLLNVDVTRKNTDVDSYCIVTAQNYNVEEVGRREFIIPAGGPKVQRFQVEIPSREMPVAGRVYGCSENPPHYLTDLARP</sequence>
<keyword evidence="3" id="KW-1185">Reference proteome</keyword>
<gene>
    <name evidence="2" type="ORF">CAQU_04400</name>
</gene>
<dbReference type="STRING" id="1431546.CAQU_04400"/>
<evidence type="ECO:0008006" key="4">
    <source>
        <dbReference type="Google" id="ProtNLM"/>
    </source>
</evidence>
<feature type="transmembrane region" description="Helical" evidence="1">
    <location>
        <begin position="24"/>
        <end position="44"/>
    </location>
</feature>
<dbReference type="InterPro" id="IPR025443">
    <property type="entry name" value="DUF4307"/>
</dbReference>
<organism evidence="2 3">
    <name type="scientific">Corynebacterium aquilae DSM 44791</name>
    <dbReference type="NCBI Taxonomy" id="1431546"/>
    <lineage>
        <taxon>Bacteria</taxon>
        <taxon>Bacillati</taxon>
        <taxon>Actinomycetota</taxon>
        <taxon>Actinomycetes</taxon>
        <taxon>Mycobacteriales</taxon>
        <taxon>Corynebacteriaceae</taxon>
        <taxon>Corynebacterium</taxon>
    </lineage>
</organism>
<accession>A0A1L7CEZ1</accession>
<keyword evidence="1" id="KW-1133">Transmembrane helix</keyword>
<dbReference type="RefSeq" id="WP_075725529.1">
    <property type="nucleotide sequence ID" value="NZ_CP009245.1"/>
</dbReference>
<dbReference type="Proteomes" id="UP000185478">
    <property type="component" value="Chromosome"/>
</dbReference>
<protein>
    <recommendedName>
        <fullName evidence="4">DUF4307 domain-containing protein</fullName>
    </recommendedName>
</protein>
<evidence type="ECO:0000256" key="1">
    <source>
        <dbReference type="SAM" id="Phobius"/>
    </source>
</evidence>
<name>A0A1L7CEZ1_9CORY</name>
<reference evidence="2 3" key="1">
    <citation type="submission" date="2014-08" db="EMBL/GenBank/DDBJ databases">
        <title>Complete genome sequence of Corynebacterium aquilae S-613T(T) (=DSM 44791(T)), isolated from the choana of a healthy golden eagle.</title>
        <authorList>
            <person name="Ruckert C."/>
            <person name="Albersmeier A."/>
            <person name="Winkler A."/>
            <person name="Kalinowski J."/>
        </authorList>
    </citation>
    <scope>NUCLEOTIDE SEQUENCE [LARGE SCALE GENOMIC DNA]</scope>
    <source>
        <strain evidence="2 3">S-613</strain>
    </source>
</reference>
<dbReference type="OrthoDB" id="4425882at2"/>
<keyword evidence="1" id="KW-0812">Transmembrane</keyword>
<proteinExistence type="predicted"/>
<dbReference type="AlphaFoldDB" id="A0A1L7CEZ1"/>
<dbReference type="EMBL" id="CP009245">
    <property type="protein sequence ID" value="APT84432.1"/>
    <property type="molecule type" value="Genomic_DNA"/>
</dbReference>
<keyword evidence="1" id="KW-0472">Membrane</keyword>